<name>A0A430R6N8_THESC</name>
<evidence type="ECO:0000256" key="3">
    <source>
        <dbReference type="ARBA" id="ARBA00022475"/>
    </source>
</evidence>
<gene>
    <name evidence="10" type="ORF">CSW45_07175</name>
</gene>
<feature type="transmembrane region" description="Helical" evidence="9">
    <location>
        <begin position="37"/>
        <end position="54"/>
    </location>
</feature>
<evidence type="ECO:0000256" key="7">
    <source>
        <dbReference type="ARBA" id="ARBA00023136"/>
    </source>
</evidence>
<dbReference type="InterPro" id="IPR052157">
    <property type="entry name" value="BCAA_transport_permease"/>
</dbReference>
<keyword evidence="5" id="KW-0029">Amino-acid transport</keyword>
<evidence type="ECO:0000256" key="2">
    <source>
        <dbReference type="ARBA" id="ARBA00022448"/>
    </source>
</evidence>
<comment type="similarity">
    <text evidence="8">Belongs to the binding-protein-dependent transport system permease family. LivHM subfamily.</text>
</comment>
<evidence type="ECO:0000313" key="11">
    <source>
        <dbReference type="Proteomes" id="UP000286910"/>
    </source>
</evidence>
<dbReference type="GO" id="GO:0022857">
    <property type="term" value="F:transmembrane transporter activity"/>
    <property type="evidence" value="ECO:0007669"/>
    <property type="project" value="InterPro"/>
</dbReference>
<dbReference type="AlphaFoldDB" id="A0A430R6N8"/>
<dbReference type="Pfam" id="PF02653">
    <property type="entry name" value="BPD_transp_2"/>
    <property type="match status" value="1"/>
</dbReference>
<keyword evidence="2" id="KW-0813">Transport</keyword>
<feature type="transmembrane region" description="Helical" evidence="9">
    <location>
        <begin position="60"/>
        <end position="82"/>
    </location>
</feature>
<dbReference type="Proteomes" id="UP000286910">
    <property type="component" value="Unassembled WGS sequence"/>
</dbReference>
<evidence type="ECO:0000256" key="1">
    <source>
        <dbReference type="ARBA" id="ARBA00004651"/>
    </source>
</evidence>
<feature type="transmembrane region" description="Helical" evidence="9">
    <location>
        <begin position="222"/>
        <end position="248"/>
    </location>
</feature>
<dbReference type="RefSeq" id="WP_126177920.1">
    <property type="nucleotide sequence ID" value="NZ_PELN01000144.1"/>
</dbReference>
<keyword evidence="7 9" id="KW-0472">Membrane</keyword>
<comment type="caution">
    <text evidence="10">The sequence shown here is derived from an EMBL/GenBank/DDBJ whole genome shotgun (WGS) entry which is preliminary data.</text>
</comment>
<reference evidence="10 11" key="1">
    <citation type="journal article" date="2019" name="Extremophiles">
        <title>Biogeography of thermophiles and predominance of Thermus scotoductus in domestic water heaters.</title>
        <authorList>
            <person name="Wilpiszeski R.L."/>
            <person name="Zhang Z."/>
            <person name="House C.H."/>
        </authorList>
    </citation>
    <scope>NUCLEOTIDE SEQUENCE [LARGE SCALE GENOMIC DNA]</scope>
    <source>
        <strain evidence="10 11">32_S32</strain>
    </source>
</reference>
<feature type="transmembrane region" description="Helical" evidence="9">
    <location>
        <begin position="187"/>
        <end position="210"/>
    </location>
</feature>
<evidence type="ECO:0000256" key="9">
    <source>
        <dbReference type="SAM" id="Phobius"/>
    </source>
</evidence>
<evidence type="ECO:0000256" key="5">
    <source>
        <dbReference type="ARBA" id="ARBA00022970"/>
    </source>
</evidence>
<keyword evidence="6 9" id="KW-1133">Transmembrane helix</keyword>
<dbReference type="GO" id="GO:0006865">
    <property type="term" value="P:amino acid transport"/>
    <property type="evidence" value="ECO:0007669"/>
    <property type="project" value="UniProtKB-KW"/>
</dbReference>
<organism evidence="10 11">
    <name type="scientific">Thermus scotoductus</name>
    <dbReference type="NCBI Taxonomy" id="37636"/>
    <lineage>
        <taxon>Bacteria</taxon>
        <taxon>Thermotogati</taxon>
        <taxon>Deinococcota</taxon>
        <taxon>Deinococci</taxon>
        <taxon>Thermales</taxon>
        <taxon>Thermaceae</taxon>
        <taxon>Thermus</taxon>
    </lineage>
</organism>
<evidence type="ECO:0000256" key="4">
    <source>
        <dbReference type="ARBA" id="ARBA00022692"/>
    </source>
</evidence>
<proteinExistence type="inferred from homology"/>
<evidence type="ECO:0000256" key="6">
    <source>
        <dbReference type="ARBA" id="ARBA00022989"/>
    </source>
</evidence>
<dbReference type="CDD" id="cd06582">
    <property type="entry name" value="TM_PBP1_LivH_like"/>
    <property type="match status" value="1"/>
</dbReference>
<comment type="subcellular location">
    <subcellularLocation>
        <location evidence="1">Cell membrane</location>
        <topology evidence="1">Multi-pass membrane protein</topology>
    </subcellularLocation>
</comment>
<dbReference type="PANTHER" id="PTHR11795">
    <property type="entry name" value="BRANCHED-CHAIN AMINO ACID TRANSPORT SYSTEM PERMEASE PROTEIN LIVH"/>
    <property type="match status" value="1"/>
</dbReference>
<accession>A0A430R6N8</accession>
<feature type="transmembrane region" description="Helical" evidence="9">
    <location>
        <begin position="255"/>
        <end position="275"/>
    </location>
</feature>
<keyword evidence="3" id="KW-1003">Cell membrane</keyword>
<dbReference type="InterPro" id="IPR001851">
    <property type="entry name" value="ABC_transp_permease"/>
</dbReference>
<dbReference type="GO" id="GO:0005886">
    <property type="term" value="C:plasma membrane"/>
    <property type="evidence" value="ECO:0007669"/>
    <property type="project" value="UniProtKB-SubCell"/>
</dbReference>
<dbReference type="PANTHER" id="PTHR11795:SF442">
    <property type="entry name" value="ABC TRANSPORTER ATP-BINDING PROTEIN"/>
    <property type="match status" value="1"/>
</dbReference>
<feature type="transmembrane region" description="Helical" evidence="9">
    <location>
        <begin position="139"/>
        <end position="158"/>
    </location>
</feature>
<evidence type="ECO:0000313" key="10">
    <source>
        <dbReference type="EMBL" id="RTH03076.1"/>
    </source>
</evidence>
<dbReference type="EMBL" id="PELR01000210">
    <property type="protein sequence ID" value="RTH03076.1"/>
    <property type="molecule type" value="Genomic_DNA"/>
</dbReference>
<protein>
    <submittedName>
        <fullName evidence="10">Branched-chain amino acid ABC transporter permease</fullName>
    </submittedName>
</protein>
<keyword evidence="4 9" id="KW-0812">Transmembrane</keyword>
<evidence type="ECO:0000256" key="8">
    <source>
        <dbReference type="ARBA" id="ARBA00037998"/>
    </source>
</evidence>
<feature type="transmembrane region" description="Helical" evidence="9">
    <location>
        <begin position="12"/>
        <end position="30"/>
    </location>
</feature>
<sequence length="287" mass="30164">MTLILIQLLNSLAFAMLLFLLALGLSLIFGVGRVINLAHGAFYLLGAYLALAFGGVLGSFWLALLLVPLALGALGLLVERFLLRGLHGKELEQVLLTLGLGFVIADLLRVFFGASIRSVPPPPELSGPLLWGAFAYPKYPLFVLALGIVSFLLLRLFLVKTPMGIRIRAVTADPSMASALGIRPGRVTAFTFALGSALAGLGGVVGGPMIALGPGLDAQMTLLALIVVVIGGMGRLEGAFLGAILVGLVDGFGRLFFPQVAMFVIFALMALVLAFRPEGLLALERRG</sequence>
<feature type="transmembrane region" description="Helical" evidence="9">
    <location>
        <begin position="94"/>
        <end position="119"/>
    </location>
</feature>